<dbReference type="GeneID" id="98155705"/>
<sequence>MAQELFVLQLAGISRCSGANRVLVHPLFQVDSGQSGRVSESATVEPPQRSLCRRTSRTCSTRNQVSWLVAGLLPSTALCALIR</sequence>
<evidence type="ECO:0000313" key="1">
    <source>
        <dbReference type="EMBL" id="KAL2847638.1"/>
    </source>
</evidence>
<evidence type="ECO:0000313" key="2">
    <source>
        <dbReference type="Proteomes" id="UP001610444"/>
    </source>
</evidence>
<dbReference type="Proteomes" id="UP001610444">
    <property type="component" value="Unassembled WGS sequence"/>
</dbReference>
<accession>A0ABR4K5P4</accession>
<gene>
    <name evidence="1" type="ORF">BJX68DRAFT_239449</name>
</gene>
<name>A0ABR4K5P4_9EURO</name>
<comment type="caution">
    <text evidence="1">The sequence shown here is derived from an EMBL/GenBank/DDBJ whole genome shotgun (WGS) entry which is preliminary data.</text>
</comment>
<keyword evidence="2" id="KW-1185">Reference proteome</keyword>
<reference evidence="1 2" key="1">
    <citation type="submission" date="2024-07" db="EMBL/GenBank/DDBJ databases">
        <title>Section-level genome sequencing and comparative genomics of Aspergillus sections Usti and Cavernicolus.</title>
        <authorList>
            <consortium name="Lawrence Berkeley National Laboratory"/>
            <person name="Nybo J.L."/>
            <person name="Vesth T.C."/>
            <person name="Theobald S."/>
            <person name="Frisvad J.C."/>
            <person name="Larsen T.O."/>
            <person name="Kjaerboelling I."/>
            <person name="Rothschild-Mancinelli K."/>
            <person name="Lyhne E.K."/>
            <person name="Kogle M.E."/>
            <person name="Barry K."/>
            <person name="Clum A."/>
            <person name="Na H."/>
            <person name="Ledsgaard L."/>
            <person name="Lin J."/>
            <person name="Lipzen A."/>
            <person name="Kuo A."/>
            <person name="Riley R."/>
            <person name="Mondo S."/>
            <person name="LaButti K."/>
            <person name="Haridas S."/>
            <person name="Pangalinan J."/>
            <person name="Salamov A.A."/>
            <person name="Simmons B.A."/>
            <person name="Magnuson J.K."/>
            <person name="Chen J."/>
            <person name="Drula E."/>
            <person name="Henrissat B."/>
            <person name="Wiebenga A."/>
            <person name="Lubbers R.J."/>
            <person name="Gomes A.C."/>
            <person name="Macurrencykelacurrency M.R."/>
            <person name="Stajich J."/>
            <person name="Grigoriev I.V."/>
            <person name="Mortensen U.H."/>
            <person name="De vries R.P."/>
            <person name="Baker S.E."/>
            <person name="Andersen M.R."/>
        </authorList>
    </citation>
    <scope>NUCLEOTIDE SEQUENCE [LARGE SCALE GENOMIC DNA]</scope>
    <source>
        <strain evidence="1 2">CBS 756.74</strain>
    </source>
</reference>
<dbReference type="EMBL" id="JBFXLR010000028">
    <property type="protein sequence ID" value="KAL2847638.1"/>
    <property type="molecule type" value="Genomic_DNA"/>
</dbReference>
<organism evidence="1 2">
    <name type="scientific">Aspergillus pseudodeflectus</name>
    <dbReference type="NCBI Taxonomy" id="176178"/>
    <lineage>
        <taxon>Eukaryota</taxon>
        <taxon>Fungi</taxon>
        <taxon>Dikarya</taxon>
        <taxon>Ascomycota</taxon>
        <taxon>Pezizomycotina</taxon>
        <taxon>Eurotiomycetes</taxon>
        <taxon>Eurotiomycetidae</taxon>
        <taxon>Eurotiales</taxon>
        <taxon>Aspergillaceae</taxon>
        <taxon>Aspergillus</taxon>
        <taxon>Aspergillus subgen. Nidulantes</taxon>
    </lineage>
</organism>
<proteinExistence type="predicted"/>
<dbReference type="RefSeq" id="XP_070897819.1">
    <property type="nucleotide sequence ID" value="XM_071040541.1"/>
</dbReference>
<protein>
    <submittedName>
        <fullName evidence="1">Uncharacterized protein</fullName>
    </submittedName>
</protein>